<feature type="domain" description="RNase III" evidence="18">
    <location>
        <begin position="1281"/>
        <end position="1435"/>
    </location>
</feature>
<dbReference type="InterPro" id="IPR036085">
    <property type="entry name" value="PAZ_dom_sf"/>
</dbReference>
<evidence type="ECO:0000256" key="11">
    <source>
        <dbReference type="ARBA" id="ARBA00022842"/>
    </source>
</evidence>
<dbReference type="PROSITE" id="PS51192">
    <property type="entry name" value="HELICASE_ATP_BIND_1"/>
    <property type="match status" value="1"/>
</dbReference>
<keyword evidence="24" id="KW-1185">Reference proteome</keyword>
<keyword evidence="4" id="KW-0479">Metal-binding</keyword>
<keyword evidence="8" id="KW-0378">Hydrolase</keyword>
<evidence type="ECO:0000256" key="15">
    <source>
        <dbReference type="ARBA" id="ARBA00035116"/>
    </source>
</evidence>
<organism evidence="23 24">
    <name type="scientific">Hypothenemus hampei</name>
    <name type="common">Coffee berry borer</name>
    <dbReference type="NCBI Taxonomy" id="57062"/>
    <lineage>
        <taxon>Eukaryota</taxon>
        <taxon>Metazoa</taxon>
        <taxon>Ecdysozoa</taxon>
        <taxon>Arthropoda</taxon>
        <taxon>Hexapoda</taxon>
        <taxon>Insecta</taxon>
        <taxon>Pterygota</taxon>
        <taxon>Neoptera</taxon>
        <taxon>Endopterygota</taxon>
        <taxon>Coleoptera</taxon>
        <taxon>Polyphaga</taxon>
        <taxon>Cucujiformia</taxon>
        <taxon>Curculionidae</taxon>
        <taxon>Scolytinae</taxon>
        <taxon>Hypothenemus</taxon>
    </lineage>
</organism>
<keyword evidence="11" id="KW-0460">Magnesium</keyword>
<evidence type="ECO:0000259" key="18">
    <source>
        <dbReference type="PROSITE" id="PS50142"/>
    </source>
</evidence>
<dbReference type="SMART" id="SM00535">
    <property type="entry name" value="RIBOc"/>
    <property type="match status" value="2"/>
</dbReference>
<accession>A0ABD1F2I6</accession>
<keyword evidence="10" id="KW-0067">ATP-binding</keyword>
<evidence type="ECO:0000256" key="6">
    <source>
        <dbReference type="ARBA" id="ARBA00022741"/>
    </source>
</evidence>
<feature type="domain" description="PAZ" evidence="19">
    <location>
        <begin position="749"/>
        <end position="859"/>
    </location>
</feature>
<keyword evidence="3" id="KW-0540">Nuclease</keyword>
<dbReference type="InterPro" id="IPR003100">
    <property type="entry name" value="PAZ_dom"/>
</dbReference>
<dbReference type="InterPro" id="IPR048513">
    <property type="entry name" value="Dicer_PBD"/>
</dbReference>
<comment type="caution">
    <text evidence="23">The sequence shown here is derived from an EMBL/GenBank/DDBJ whole genome shotgun (WGS) entry which is preliminary data.</text>
</comment>
<evidence type="ECO:0000259" key="17">
    <source>
        <dbReference type="PROSITE" id="PS50137"/>
    </source>
</evidence>
<proteinExistence type="inferred from homology"/>
<evidence type="ECO:0000256" key="3">
    <source>
        <dbReference type="ARBA" id="ARBA00022722"/>
    </source>
</evidence>
<keyword evidence="13" id="KW-0943">RNA-mediated gene silencing</keyword>
<protein>
    <recommendedName>
        <fullName evidence="25">Dicer-2</fullName>
    </recommendedName>
</protein>
<dbReference type="GO" id="GO:0016787">
    <property type="term" value="F:hydrolase activity"/>
    <property type="evidence" value="ECO:0007669"/>
    <property type="project" value="UniProtKB-KW"/>
</dbReference>
<dbReference type="Pfam" id="PF20931">
    <property type="entry name" value="Dicer_platform"/>
    <property type="match status" value="1"/>
</dbReference>
<dbReference type="InterPro" id="IPR000999">
    <property type="entry name" value="RNase_III_dom"/>
</dbReference>
<dbReference type="PROSITE" id="PS51327">
    <property type="entry name" value="DICER_DSRBF"/>
    <property type="match status" value="1"/>
</dbReference>
<feature type="domain" description="RNase III" evidence="18">
    <location>
        <begin position="1028"/>
        <end position="1224"/>
    </location>
</feature>
<comment type="cofactor">
    <cofactor evidence="2">
        <name>Mg(2+)</name>
        <dbReference type="ChEBI" id="CHEBI:18420"/>
    </cofactor>
</comment>
<dbReference type="PANTHER" id="PTHR14950">
    <property type="entry name" value="DICER-RELATED"/>
    <property type="match status" value="1"/>
</dbReference>
<evidence type="ECO:0000256" key="9">
    <source>
        <dbReference type="ARBA" id="ARBA00022806"/>
    </source>
</evidence>
<dbReference type="Pfam" id="PF00271">
    <property type="entry name" value="Helicase_C"/>
    <property type="match status" value="1"/>
</dbReference>
<dbReference type="InterPro" id="IPR014001">
    <property type="entry name" value="Helicase_ATP-bd"/>
</dbReference>
<dbReference type="InterPro" id="IPR006935">
    <property type="entry name" value="Helicase/UvrB_N"/>
</dbReference>
<gene>
    <name evidence="23" type="ORF">ABEB36_003814</name>
</gene>
<evidence type="ECO:0000256" key="14">
    <source>
        <dbReference type="ARBA" id="ARBA00023211"/>
    </source>
</evidence>
<evidence type="ECO:0008006" key="25">
    <source>
        <dbReference type="Google" id="ProtNLM"/>
    </source>
</evidence>
<dbReference type="PANTHER" id="PTHR14950:SF37">
    <property type="entry name" value="ENDORIBONUCLEASE DICER"/>
    <property type="match status" value="1"/>
</dbReference>
<dbReference type="CDD" id="cd15903">
    <property type="entry name" value="Dicer_PBD"/>
    <property type="match status" value="1"/>
</dbReference>
<dbReference type="InterPro" id="IPR014720">
    <property type="entry name" value="dsRBD_dom"/>
</dbReference>
<dbReference type="Proteomes" id="UP001566132">
    <property type="component" value="Unassembled WGS sequence"/>
</dbReference>
<dbReference type="InterPro" id="IPR044441">
    <property type="entry name" value="DICER_DSRM"/>
</dbReference>
<comment type="similarity">
    <text evidence="15 16">Belongs to the helicase family. Dicer subfamily.</text>
</comment>
<keyword evidence="14" id="KW-0464">Manganese</keyword>
<evidence type="ECO:0000256" key="16">
    <source>
        <dbReference type="PROSITE-ProRule" id="PRU00657"/>
    </source>
</evidence>
<dbReference type="Pfam" id="PF00636">
    <property type="entry name" value="Ribonuclease_3"/>
    <property type="match status" value="2"/>
</dbReference>
<dbReference type="PROSITE" id="PS51194">
    <property type="entry name" value="HELICASE_CTER"/>
    <property type="match status" value="1"/>
</dbReference>
<dbReference type="GO" id="GO:0031054">
    <property type="term" value="P:pre-miRNA processing"/>
    <property type="evidence" value="ECO:0007669"/>
    <property type="project" value="UniProtKB-ARBA"/>
</dbReference>
<dbReference type="Gene3D" id="2.170.260.10">
    <property type="entry name" value="paz domain"/>
    <property type="match status" value="1"/>
</dbReference>
<feature type="domain" description="Dicer dsRNA-binding fold" evidence="22">
    <location>
        <begin position="472"/>
        <end position="564"/>
    </location>
</feature>
<evidence type="ECO:0000256" key="2">
    <source>
        <dbReference type="ARBA" id="ARBA00001946"/>
    </source>
</evidence>
<dbReference type="GO" id="GO:0005524">
    <property type="term" value="F:ATP binding"/>
    <property type="evidence" value="ECO:0007669"/>
    <property type="project" value="UniProtKB-KW"/>
</dbReference>
<evidence type="ECO:0000256" key="13">
    <source>
        <dbReference type="ARBA" id="ARBA00023158"/>
    </source>
</evidence>
<dbReference type="SUPFAM" id="SSF52540">
    <property type="entry name" value="P-loop containing nucleoside triphosphate hydrolases"/>
    <property type="match status" value="1"/>
</dbReference>
<evidence type="ECO:0000313" key="24">
    <source>
        <dbReference type="Proteomes" id="UP001566132"/>
    </source>
</evidence>
<name>A0ABD1F2I6_HYPHA</name>
<keyword evidence="6" id="KW-0547">Nucleotide-binding</keyword>
<evidence type="ECO:0000256" key="8">
    <source>
        <dbReference type="ARBA" id="ARBA00022801"/>
    </source>
</evidence>
<keyword evidence="12 16" id="KW-0694">RNA-binding</keyword>
<evidence type="ECO:0000256" key="4">
    <source>
        <dbReference type="ARBA" id="ARBA00022723"/>
    </source>
</evidence>
<dbReference type="InterPro" id="IPR027417">
    <property type="entry name" value="P-loop_NTPase"/>
</dbReference>
<evidence type="ECO:0000259" key="22">
    <source>
        <dbReference type="PROSITE" id="PS51327"/>
    </source>
</evidence>
<evidence type="ECO:0000259" key="20">
    <source>
        <dbReference type="PROSITE" id="PS51192"/>
    </source>
</evidence>
<dbReference type="Pfam" id="PF20932">
    <property type="entry name" value="Dicer_dsRBD"/>
    <property type="match status" value="1"/>
</dbReference>
<dbReference type="SMART" id="SM00949">
    <property type="entry name" value="PAZ"/>
    <property type="match status" value="1"/>
</dbReference>
<evidence type="ECO:0000256" key="10">
    <source>
        <dbReference type="ARBA" id="ARBA00022840"/>
    </source>
</evidence>
<dbReference type="PROSITE" id="PS50137">
    <property type="entry name" value="DS_RBD"/>
    <property type="match status" value="1"/>
</dbReference>
<keyword evidence="5" id="KW-0677">Repeat</keyword>
<dbReference type="SMART" id="SM00490">
    <property type="entry name" value="HELICc"/>
    <property type="match status" value="1"/>
</dbReference>
<dbReference type="InterPro" id="IPR036389">
    <property type="entry name" value="RNase_III_sf"/>
</dbReference>
<dbReference type="PROSITE" id="PS50821">
    <property type="entry name" value="PAZ"/>
    <property type="match status" value="1"/>
</dbReference>
<dbReference type="PROSITE" id="PS00517">
    <property type="entry name" value="RNASE_3_1"/>
    <property type="match status" value="1"/>
</dbReference>
<dbReference type="GO" id="GO:0004519">
    <property type="term" value="F:endonuclease activity"/>
    <property type="evidence" value="ECO:0007669"/>
    <property type="project" value="UniProtKB-KW"/>
</dbReference>
<dbReference type="InterPro" id="IPR005034">
    <property type="entry name" value="Dicer_dimerisation"/>
</dbReference>
<dbReference type="InterPro" id="IPR038248">
    <property type="entry name" value="Dicer_dimer_sf"/>
</dbReference>
<dbReference type="GO" id="GO:0046872">
    <property type="term" value="F:metal ion binding"/>
    <property type="evidence" value="ECO:0007669"/>
    <property type="project" value="UniProtKB-KW"/>
</dbReference>
<dbReference type="GO" id="GO:0003723">
    <property type="term" value="F:RNA binding"/>
    <property type="evidence" value="ECO:0007669"/>
    <property type="project" value="UniProtKB-UniRule"/>
</dbReference>
<evidence type="ECO:0000259" key="21">
    <source>
        <dbReference type="PROSITE" id="PS51194"/>
    </source>
</evidence>
<dbReference type="Pfam" id="PF03368">
    <property type="entry name" value="Dicer_dimer"/>
    <property type="match status" value="1"/>
</dbReference>
<evidence type="ECO:0000313" key="23">
    <source>
        <dbReference type="EMBL" id="KAL1509005.1"/>
    </source>
</evidence>
<dbReference type="SUPFAM" id="SSF101690">
    <property type="entry name" value="PAZ domain"/>
    <property type="match status" value="1"/>
</dbReference>
<dbReference type="SUPFAM" id="SSF54768">
    <property type="entry name" value="dsRNA-binding domain-like"/>
    <property type="match status" value="1"/>
</dbReference>
<dbReference type="PROSITE" id="PS50142">
    <property type="entry name" value="RNASE_3_2"/>
    <property type="match status" value="2"/>
</dbReference>
<feature type="domain" description="Helicase C-terminal" evidence="21">
    <location>
        <begin position="271"/>
        <end position="437"/>
    </location>
</feature>
<evidence type="ECO:0000256" key="5">
    <source>
        <dbReference type="ARBA" id="ARBA00022737"/>
    </source>
</evidence>
<evidence type="ECO:0000259" key="19">
    <source>
        <dbReference type="PROSITE" id="PS50821"/>
    </source>
</evidence>
<dbReference type="GO" id="GO:0004386">
    <property type="term" value="F:helicase activity"/>
    <property type="evidence" value="ECO:0007669"/>
    <property type="project" value="UniProtKB-KW"/>
</dbReference>
<dbReference type="CDD" id="cd00593">
    <property type="entry name" value="RIBOc"/>
    <property type="match status" value="2"/>
</dbReference>
<dbReference type="Pfam" id="PF02170">
    <property type="entry name" value="PAZ"/>
    <property type="match status" value="1"/>
</dbReference>
<feature type="domain" description="DRBM" evidence="17">
    <location>
        <begin position="1507"/>
        <end position="1528"/>
    </location>
</feature>
<dbReference type="InterPro" id="IPR048512">
    <property type="entry name" value="Dicer_platform"/>
</dbReference>
<dbReference type="Gene3D" id="3.40.50.300">
    <property type="entry name" value="P-loop containing nucleotide triphosphate hydrolases"/>
    <property type="match status" value="2"/>
</dbReference>
<keyword evidence="7" id="KW-0255">Endonuclease</keyword>
<evidence type="ECO:0000256" key="1">
    <source>
        <dbReference type="ARBA" id="ARBA00001936"/>
    </source>
</evidence>
<dbReference type="InterPro" id="IPR001650">
    <property type="entry name" value="Helicase_C-like"/>
</dbReference>
<comment type="cofactor">
    <cofactor evidence="1">
        <name>Mn(2+)</name>
        <dbReference type="ChEBI" id="CHEBI:29035"/>
    </cofactor>
</comment>
<dbReference type="FunFam" id="1.10.1520.10:FF:000005">
    <property type="entry name" value="Putative endoribonuclease dicer"/>
    <property type="match status" value="1"/>
</dbReference>
<evidence type="ECO:0000256" key="12">
    <source>
        <dbReference type="ARBA" id="ARBA00022884"/>
    </source>
</evidence>
<reference evidence="23 24" key="1">
    <citation type="submission" date="2024-05" db="EMBL/GenBank/DDBJ databases">
        <title>Genetic variation in Jamaican populations of the coffee berry borer (Hypothenemus hampei).</title>
        <authorList>
            <person name="Errbii M."/>
            <person name="Myrie A."/>
        </authorList>
    </citation>
    <scope>NUCLEOTIDE SEQUENCE [LARGE SCALE GENOMIC DNA]</scope>
    <source>
        <strain evidence="23">JA-Hopewell-2020-01-JO</strain>
        <tissue evidence="23">Whole body</tissue>
    </source>
</reference>
<dbReference type="EMBL" id="JBDJPC010000003">
    <property type="protein sequence ID" value="KAL1509005.1"/>
    <property type="molecule type" value="Genomic_DNA"/>
</dbReference>
<dbReference type="Gene3D" id="1.10.1520.10">
    <property type="entry name" value="Ribonuclease III domain"/>
    <property type="match status" value="2"/>
</dbReference>
<keyword evidence="9" id="KW-0347">Helicase</keyword>
<sequence>MALDFWPKTKWYEEFDKYDVFVMTIQILVNLANQDFLDLNKVNLIVFDECHRGVSDQPMRQLCKSLELVENKPRILGLTATLLNGNCTPNRIHMQIRELEITYHSKVATVDGLEQVIGYSTNPKELVLSYMKYNCSSIDLTVIKILTDAIEVLNEVKNTNMLPTNIKLENNNLKPLNKDEGLKKLINSIKDVIIHISELGIYGGYKAILAHIIQVERLKKHCSDSALNHILSYVQTAYCQTQMLFKTEMQNYENIEKIFQFSSDKVLKLIGIFVEYSKLSKEPLCSLIFTKRRFTAKVIYYILKSLSESAEYSHIKPNFIVSCNNNPYNDTREALYRSKKNKEIIQAFENKEINVLCASNVLEEGVDISTCSLVVKFDSPEEYRSYIQSKGRARNPASLFYMMVEDTKIQKFKQRYSEFQEVELTLQKLLIGQNDLRSEPSDEEITRMYNEDPIPPYYVDGKNSARVDLVSAISLLCQYCNSLPCDKYTDLAPELYKEERENADIRVIILMPTICPLTEPIIGPYMPCLKLAKRAAALSACIKLYEIGELDKHLLPKKQVIPEDDVSFLFKHYPSEKEPTAGTNKNKRKHKKKIPLFLQGQISSKISVWLHIIDLQPVFERRQNINYSSLYDMYTSNLTYGIITPNSVPTISDFPIYASLGAINVQLKVNLSKIELDEKTIRNIRAFNILVYNDILVVLREFLMFDNETDAESMLIVPVNKELGIIDIGILEEHQTVREPWREPTSEEKLSLIVTQENYLKKIVSPWYRDMGNFLVTEVALMKTAQSPFPNEQFSTFADYYHEKHNVSILNPAQPLLLVRGLSKKLNFIKPEGLQKKRKKETLDEFEIHLIPELVVKQDFPADLWIQAHFLPTILSRISYMFRLEEFRLKISSEMGLKCDLNGCEQKKPLELDEYLLDYIPNTEKEKPVNVLVSAPKEDVIMPQINKFNVNKDYAKKMLEQEYPWQDSEEPKDIERDLNVTVLDVMYYEHFVSKQVTEEEYSLKNEMPRTKKDQLALTYFKDYEEKPIELIETPFNFQSGPDLPLIYKAMTTSKANDIVNMERLETLGDSFLKLFSSIYIFLKFPHFTEGIATTLKSRLVSNKNLFYLGSKKNIGGIMKINDLQMPDWLPPGFKIPDQMEMKISNKETTLSSLYRIDIPLDERISGQLSTDTIGKIMDLFCEEDSSEEGLIQELALFFKCNYVGDKKIADCVEALLGAYFQTCGIGGAIKFIEWIGLIPKSENVSQLFSQPAKDPILNPKATLADINYHLPDWEKIENDILGYHFKNRGYLLQALTHASYTPNHITQSYEKLEFLGDAILDFLITCHIYEACGNLDPGDLTDLRSALVNNNTFASLVVRNNLHKYLLMFNGKLQSMIDRFSTYIESKKFQIDDEVLILLEESDAEGLNLAEYVDVPKVLGDVFESLAGAIFLDCGKDLKVVWKVFHRLMWKEIENFSAKIPRNLVRKLYEWNPNPHPKFGNPVEAGATKVMVPLQFMLNGRPKQVYGVGSNKVMAKKAAAKLALRQLC</sequence>
<dbReference type="Gene3D" id="3.30.160.20">
    <property type="match status" value="1"/>
</dbReference>
<dbReference type="Pfam" id="PF04851">
    <property type="entry name" value="ResIII"/>
    <property type="match status" value="1"/>
</dbReference>
<dbReference type="SUPFAM" id="SSF69065">
    <property type="entry name" value="RNase III domain-like"/>
    <property type="match status" value="2"/>
</dbReference>
<feature type="domain" description="Helicase ATP-binding" evidence="20">
    <location>
        <begin position="1"/>
        <end position="100"/>
    </location>
</feature>
<dbReference type="Gene3D" id="3.30.160.380">
    <property type="entry name" value="Dicer dimerisation domain"/>
    <property type="match status" value="1"/>
</dbReference>
<evidence type="ECO:0000256" key="7">
    <source>
        <dbReference type="ARBA" id="ARBA00022759"/>
    </source>
</evidence>